<sequence length="52" mass="6009">MPDENRFHRLSGLYQNYLSEWNEVESQIADGLLNKGNYQKASSRYVVSSQQG</sequence>
<organism evidence="1 2">
    <name type="scientific">Cyanomargarita calcarea GSE-NOS-MK-12-04C</name>
    <dbReference type="NCBI Taxonomy" id="2839659"/>
    <lineage>
        <taxon>Bacteria</taxon>
        <taxon>Bacillati</taxon>
        <taxon>Cyanobacteriota</taxon>
        <taxon>Cyanophyceae</taxon>
        <taxon>Nostocales</taxon>
        <taxon>Cyanomargaritaceae</taxon>
        <taxon>Cyanomargarita</taxon>
    </lineage>
</organism>
<dbReference type="AlphaFoldDB" id="A0A951UV21"/>
<proteinExistence type="predicted"/>
<dbReference type="EMBL" id="JAHHGZ010000041">
    <property type="protein sequence ID" value="MBW4671248.1"/>
    <property type="molecule type" value="Genomic_DNA"/>
</dbReference>
<evidence type="ECO:0000313" key="2">
    <source>
        <dbReference type="Proteomes" id="UP000729701"/>
    </source>
</evidence>
<comment type="caution">
    <text evidence="1">The sequence shown here is derived from an EMBL/GenBank/DDBJ whole genome shotgun (WGS) entry which is preliminary data.</text>
</comment>
<accession>A0A951UV21</accession>
<name>A0A951UV21_9CYAN</name>
<dbReference type="Proteomes" id="UP000729701">
    <property type="component" value="Unassembled WGS sequence"/>
</dbReference>
<reference evidence="1" key="2">
    <citation type="journal article" date="2022" name="Microbiol. Resour. Announc.">
        <title>Metagenome Sequencing to Explore Phylogenomics of Terrestrial Cyanobacteria.</title>
        <authorList>
            <person name="Ward R.D."/>
            <person name="Stajich J.E."/>
            <person name="Johansen J.R."/>
            <person name="Huntemann M."/>
            <person name="Clum A."/>
            <person name="Foster B."/>
            <person name="Foster B."/>
            <person name="Roux S."/>
            <person name="Palaniappan K."/>
            <person name="Varghese N."/>
            <person name="Mukherjee S."/>
            <person name="Reddy T.B.K."/>
            <person name="Daum C."/>
            <person name="Copeland A."/>
            <person name="Chen I.A."/>
            <person name="Ivanova N.N."/>
            <person name="Kyrpides N.C."/>
            <person name="Shapiro N."/>
            <person name="Eloe-Fadrosh E.A."/>
            <person name="Pietrasiak N."/>
        </authorList>
    </citation>
    <scope>NUCLEOTIDE SEQUENCE</scope>
    <source>
        <strain evidence="1">GSE-NOS-MK-12-04C</strain>
    </source>
</reference>
<gene>
    <name evidence="1" type="ORF">KME60_28460</name>
</gene>
<evidence type="ECO:0000313" key="1">
    <source>
        <dbReference type="EMBL" id="MBW4671248.1"/>
    </source>
</evidence>
<reference evidence="1" key="1">
    <citation type="submission" date="2021-05" db="EMBL/GenBank/DDBJ databases">
        <authorList>
            <person name="Pietrasiak N."/>
            <person name="Ward R."/>
            <person name="Stajich J.E."/>
            <person name="Kurbessoian T."/>
        </authorList>
    </citation>
    <scope>NUCLEOTIDE SEQUENCE</scope>
    <source>
        <strain evidence="1">GSE-NOS-MK-12-04C</strain>
    </source>
</reference>
<protein>
    <submittedName>
        <fullName evidence="1">Uncharacterized protein</fullName>
    </submittedName>
</protein>